<sequence length="299" mass="33238">MDNSRKKVLNCIGAGKVGKSLCHKLKTHIQIDCIINQSIESADKAKAVIKDERIKTFSIDQLKSATSANFWMLSCSDDQIEEVSIRLSSTDLLRTGDIVFHCSGSLSSSILRENLSKKIGVASIHPLLSFNGSLAIQDSFKNAPVTLEGDNNAVEQIINLLEPLKLKPIKIASSDKSRYHIASVFASNYLISILELSHNLINEIRINDSDKKQLLDPLIRNTMNNYFQSGTVKSLTGPISRGDLTTIKSHLSELENMSSKWLKAYIELGEITVDLAAKQKHAKNENLSEIARLLKNFRF</sequence>
<dbReference type="Pfam" id="PF10727">
    <property type="entry name" value="Rossmann-like"/>
    <property type="match status" value="1"/>
</dbReference>
<dbReference type="AlphaFoldDB" id="A0A520LNL7"/>
<evidence type="ECO:0000256" key="1">
    <source>
        <dbReference type="ARBA" id="ARBA00023002"/>
    </source>
</evidence>
<dbReference type="PANTHER" id="PTHR40459:SF1">
    <property type="entry name" value="CONSERVED HYPOTHETICAL ALANINE AND LEUCINE RICH PROTEIN"/>
    <property type="match status" value="1"/>
</dbReference>
<feature type="domain" description="Putative oxidoreductase/dehydrogenase Rossmann-like" evidence="2">
    <location>
        <begin position="10"/>
        <end position="113"/>
    </location>
</feature>
<dbReference type="SUPFAM" id="SSF51735">
    <property type="entry name" value="NAD(P)-binding Rossmann-fold domains"/>
    <property type="match status" value="1"/>
</dbReference>
<feature type="domain" description="DUF2520" evidence="3">
    <location>
        <begin position="144"/>
        <end position="270"/>
    </location>
</feature>
<dbReference type="InterPro" id="IPR036291">
    <property type="entry name" value="NAD(P)-bd_dom_sf"/>
</dbReference>
<dbReference type="InterPro" id="IPR037108">
    <property type="entry name" value="TM1727-like_C_sf"/>
</dbReference>
<dbReference type="PANTHER" id="PTHR40459">
    <property type="entry name" value="CONSERVED HYPOTHETICAL ALANINE AND LEUCINE RICH PROTEIN"/>
    <property type="match status" value="1"/>
</dbReference>
<proteinExistence type="predicted"/>
<evidence type="ECO:0000313" key="4">
    <source>
        <dbReference type="EMBL" id="RZO08184.1"/>
    </source>
</evidence>
<name>A0A520LNL7_9GAMM</name>
<dbReference type="InterPro" id="IPR008927">
    <property type="entry name" value="6-PGluconate_DH-like_C_sf"/>
</dbReference>
<protein>
    <submittedName>
        <fullName evidence="4">DUF2520 domain-containing protein</fullName>
    </submittedName>
</protein>
<keyword evidence="1" id="KW-0560">Oxidoreductase</keyword>
<evidence type="ECO:0000259" key="3">
    <source>
        <dbReference type="Pfam" id="PF10728"/>
    </source>
</evidence>
<comment type="caution">
    <text evidence="4">The sequence shown here is derived from an EMBL/GenBank/DDBJ whole genome shotgun (WGS) entry which is preliminary data.</text>
</comment>
<dbReference type="EMBL" id="SHBO01000006">
    <property type="protein sequence ID" value="RZO08184.1"/>
    <property type="molecule type" value="Genomic_DNA"/>
</dbReference>
<gene>
    <name evidence="4" type="ORF">EVB02_00925</name>
</gene>
<evidence type="ECO:0000259" key="2">
    <source>
        <dbReference type="Pfam" id="PF10727"/>
    </source>
</evidence>
<dbReference type="InterPro" id="IPR019665">
    <property type="entry name" value="OxRdtase/DH_put_Rossmann_dom"/>
</dbReference>
<accession>A0A520LNL7</accession>
<evidence type="ECO:0000313" key="5">
    <source>
        <dbReference type="Proteomes" id="UP000318148"/>
    </source>
</evidence>
<dbReference type="Gene3D" id="3.40.50.720">
    <property type="entry name" value="NAD(P)-binding Rossmann-like Domain"/>
    <property type="match status" value="1"/>
</dbReference>
<dbReference type="InterPro" id="IPR018931">
    <property type="entry name" value="DUF2520"/>
</dbReference>
<dbReference type="SUPFAM" id="SSF48179">
    <property type="entry name" value="6-phosphogluconate dehydrogenase C-terminal domain-like"/>
    <property type="match status" value="1"/>
</dbReference>
<reference evidence="4 5" key="1">
    <citation type="submission" date="2019-02" db="EMBL/GenBank/DDBJ databases">
        <title>Prokaryotic population dynamics and viral predation in marine succession experiment using metagenomics: the confinement effect.</title>
        <authorList>
            <person name="Haro-Moreno J.M."/>
            <person name="Rodriguez-Valera F."/>
            <person name="Lopez-Perez M."/>
        </authorList>
    </citation>
    <scope>NUCLEOTIDE SEQUENCE [LARGE SCALE GENOMIC DNA]</scope>
    <source>
        <strain evidence="4">MED-G169</strain>
    </source>
</reference>
<dbReference type="Pfam" id="PF10728">
    <property type="entry name" value="DUF2520"/>
    <property type="match status" value="1"/>
</dbReference>
<organism evidence="4 5">
    <name type="scientific">SAR92 clade bacterium</name>
    <dbReference type="NCBI Taxonomy" id="2315479"/>
    <lineage>
        <taxon>Bacteria</taxon>
        <taxon>Pseudomonadati</taxon>
        <taxon>Pseudomonadota</taxon>
        <taxon>Gammaproteobacteria</taxon>
        <taxon>Cellvibrionales</taxon>
        <taxon>Porticoccaceae</taxon>
        <taxon>SAR92 clade</taxon>
    </lineage>
</organism>
<dbReference type="Gene3D" id="1.10.1040.20">
    <property type="entry name" value="ProC-like, C-terminal domain"/>
    <property type="match status" value="1"/>
</dbReference>
<dbReference type="Proteomes" id="UP000318148">
    <property type="component" value="Unassembled WGS sequence"/>
</dbReference>
<dbReference type="GO" id="GO:0016491">
    <property type="term" value="F:oxidoreductase activity"/>
    <property type="evidence" value="ECO:0007669"/>
    <property type="project" value="UniProtKB-KW"/>
</dbReference>